<organism evidence="3 4">
    <name type="scientific">Cephalotrichum gorgonifer</name>
    <dbReference type="NCBI Taxonomy" id="2041049"/>
    <lineage>
        <taxon>Eukaryota</taxon>
        <taxon>Fungi</taxon>
        <taxon>Dikarya</taxon>
        <taxon>Ascomycota</taxon>
        <taxon>Pezizomycotina</taxon>
        <taxon>Sordariomycetes</taxon>
        <taxon>Hypocreomycetidae</taxon>
        <taxon>Microascales</taxon>
        <taxon>Microascaceae</taxon>
        <taxon>Cephalotrichum</taxon>
    </lineage>
</organism>
<dbReference type="InterPro" id="IPR013094">
    <property type="entry name" value="AB_hydrolase_3"/>
</dbReference>
<dbReference type="SUPFAM" id="SSF53474">
    <property type="entry name" value="alpha/beta-Hydrolases"/>
    <property type="match status" value="1"/>
</dbReference>
<gene>
    <name evidence="3" type="ORF">DNG_02640</name>
</gene>
<sequence>MSSQSIKSLVITDPGPLDPRWIAYEAEHLTSTAPKKKKSYEGPSAVERQATYAQECRELNARMMAPGARDHHLSQGIVATQRTTTSTKDGATIPIMVYTREEDAGREPDVVLVYFHGGGLWVGEADSEELSCRRLVCGNHAVYSIGYRLMPEYFASVCLSDAYDGFEAVRRWVGAGEGGAGGPGPRIVVVGSSSGGELAALVSQMAPRGCLGGALLRCPVTCDVFSGDGYVPEALRKYHTSGTEAFITSLGGFMRRAVPRDGLARMPIEATQEELRGQPRTWIQVCTNDVLYSDGVCYGIALEEAGVEVKVDVVKGWPHTFWLPVPELERAYEADMAMLEGLKWILGA</sequence>
<name>A0AAE8SST8_9PEZI</name>
<reference evidence="3" key="1">
    <citation type="submission" date="2018-03" db="EMBL/GenBank/DDBJ databases">
        <authorList>
            <person name="Guldener U."/>
        </authorList>
    </citation>
    <scope>NUCLEOTIDE SEQUENCE</scope>
</reference>
<dbReference type="InterPro" id="IPR029058">
    <property type="entry name" value="AB_hydrolase_fold"/>
</dbReference>
<feature type="domain" description="Alpha/beta hydrolase fold-3" evidence="2">
    <location>
        <begin position="112"/>
        <end position="322"/>
    </location>
</feature>
<dbReference type="AlphaFoldDB" id="A0AAE8SST8"/>
<evidence type="ECO:0000313" key="3">
    <source>
        <dbReference type="EMBL" id="SPN99788.1"/>
    </source>
</evidence>
<evidence type="ECO:0000259" key="2">
    <source>
        <dbReference type="Pfam" id="PF07859"/>
    </source>
</evidence>
<keyword evidence="4" id="KW-1185">Reference proteome</keyword>
<dbReference type="GO" id="GO:0016787">
    <property type="term" value="F:hydrolase activity"/>
    <property type="evidence" value="ECO:0007669"/>
    <property type="project" value="UniProtKB-KW"/>
</dbReference>
<evidence type="ECO:0000313" key="4">
    <source>
        <dbReference type="Proteomes" id="UP001187682"/>
    </source>
</evidence>
<proteinExistence type="predicted"/>
<dbReference type="Gene3D" id="3.40.50.1820">
    <property type="entry name" value="alpha/beta hydrolase"/>
    <property type="match status" value="1"/>
</dbReference>
<dbReference type="Proteomes" id="UP001187682">
    <property type="component" value="Unassembled WGS sequence"/>
</dbReference>
<dbReference type="Pfam" id="PF07859">
    <property type="entry name" value="Abhydrolase_3"/>
    <property type="match status" value="1"/>
</dbReference>
<accession>A0AAE8SST8</accession>
<comment type="caution">
    <text evidence="3">The sequence shown here is derived from an EMBL/GenBank/DDBJ whole genome shotgun (WGS) entry which is preliminary data.</text>
</comment>
<dbReference type="PANTHER" id="PTHR48081:SF8">
    <property type="entry name" value="ALPHA_BETA HYDROLASE FOLD-3 DOMAIN-CONTAINING PROTEIN-RELATED"/>
    <property type="match status" value="1"/>
</dbReference>
<keyword evidence="1" id="KW-0378">Hydrolase</keyword>
<dbReference type="PANTHER" id="PTHR48081">
    <property type="entry name" value="AB HYDROLASE SUPERFAMILY PROTEIN C4A8.06C"/>
    <property type="match status" value="1"/>
</dbReference>
<dbReference type="InterPro" id="IPR050300">
    <property type="entry name" value="GDXG_lipolytic_enzyme"/>
</dbReference>
<evidence type="ECO:0000256" key="1">
    <source>
        <dbReference type="ARBA" id="ARBA00022801"/>
    </source>
</evidence>
<dbReference type="EMBL" id="ONZQ02000003">
    <property type="protein sequence ID" value="SPN99788.1"/>
    <property type="molecule type" value="Genomic_DNA"/>
</dbReference>
<protein>
    <submittedName>
        <fullName evidence="3">Related to lipase 2</fullName>
    </submittedName>
</protein>